<feature type="binding site" evidence="9">
    <location>
        <position position="294"/>
    </location>
    <ligand>
        <name>K(+)</name>
        <dbReference type="ChEBI" id="CHEBI:29103"/>
    </ligand>
</feature>
<keyword evidence="4 9" id="KW-0418">Kinase</keyword>
<comment type="cofactor">
    <cofactor evidence="9">
        <name>Mg(2+)</name>
        <dbReference type="ChEBI" id="CHEBI:18420"/>
    </cofactor>
    <text evidence="9">Requires a divalent cation, most likely magnesium in vivo, as an electrophilic catalyst to aid phosphoryl group transfer. It is the chelate of the metal and the nucleotide that is the actual substrate.</text>
</comment>
<feature type="binding site" evidence="9">
    <location>
        <begin position="263"/>
        <end position="264"/>
    </location>
    <ligand>
        <name>ATP</name>
        <dbReference type="ChEBI" id="CHEBI:30616"/>
    </ligand>
</feature>
<evidence type="ECO:0000256" key="8">
    <source>
        <dbReference type="ARBA" id="ARBA00023277"/>
    </source>
</evidence>
<feature type="binding site" evidence="9">
    <location>
        <begin position="17"/>
        <end position="19"/>
    </location>
    <ligand>
        <name>substrate</name>
    </ligand>
</feature>
<keyword evidence="2 9" id="KW-0479">Metal-binding</keyword>
<dbReference type="GO" id="GO:0005737">
    <property type="term" value="C:cytoplasm"/>
    <property type="evidence" value="ECO:0007669"/>
    <property type="project" value="UniProtKB-SubCell"/>
</dbReference>
<evidence type="ECO:0000256" key="9">
    <source>
        <dbReference type="HAMAP-Rule" id="MF_03215"/>
    </source>
</evidence>
<keyword evidence="9" id="KW-0963">Cytoplasm</keyword>
<proteinExistence type="inferred from homology"/>
<keyword evidence="6 9" id="KW-0460">Magnesium</keyword>
<feature type="binding site" evidence="9">
    <location>
        <position position="148"/>
    </location>
    <ligand>
        <name>substrate</name>
    </ligand>
</feature>
<accession>A0A7S4LME1</accession>
<organism evidence="11">
    <name type="scientific">Eutreptiella gymnastica</name>
    <dbReference type="NCBI Taxonomy" id="73025"/>
    <lineage>
        <taxon>Eukaryota</taxon>
        <taxon>Discoba</taxon>
        <taxon>Euglenozoa</taxon>
        <taxon>Euglenida</taxon>
        <taxon>Spirocuta</taxon>
        <taxon>Euglenophyceae</taxon>
        <taxon>Eutreptiales</taxon>
        <taxon>Eutreptiaceae</taxon>
        <taxon>Eutreptiella</taxon>
    </lineage>
</organism>
<evidence type="ECO:0000313" key="11">
    <source>
        <dbReference type="EMBL" id="CAE0838865.1"/>
    </source>
</evidence>
<comment type="subcellular location">
    <subcellularLocation>
        <location evidence="9">Cytoplasm</location>
    </subcellularLocation>
    <subcellularLocation>
        <location evidence="9">Nucleus</location>
    </subcellularLocation>
</comment>
<dbReference type="PANTHER" id="PTHR10584:SF166">
    <property type="entry name" value="RIBOKINASE"/>
    <property type="match status" value="1"/>
</dbReference>
<name>A0A7S4LME1_9EUGL</name>
<feature type="binding site" evidence="9">
    <location>
        <position position="303"/>
    </location>
    <ligand>
        <name>K(+)</name>
        <dbReference type="ChEBI" id="CHEBI:29103"/>
    </ligand>
</feature>
<feature type="binding site" evidence="9">
    <location>
        <position position="297"/>
    </location>
    <ligand>
        <name>K(+)</name>
        <dbReference type="ChEBI" id="CHEBI:29103"/>
    </ligand>
</feature>
<dbReference type="GO" id="GO:0005524">
    <property type="term" value="F:ATP binding"/>
    <property type="evidence" value="ECO:0007669"/>
    <property type="project" value="UniProtKB-UniRule"/>
</dbReference>
<keyword evidence="9" id="KW-0539">Nucleus</keyword>
<comment type="similarity">
    <text evidence="9">Belongs to the carbohydrate kinase PfkB family. Ribokinase subfamily.</text>
</comment>
<dbReference type="GO" id="GO:0004747">
    <property type="term" value="F:ribokinase activity"/>
    <property type="evidence" value="ECO:0007669"/>
    <property type="project" value="UniProtKB-UniRule"/>
</dbReference>
<comment type="catalytic activity">
    <reaction evidence="9">
        <text>D-ribose + ATP = D-ribose 5-phosphate + ADP + H(+)</text>
        <dbReference type="Rhea" id="RHEA:13697"/>
        <dbReference type="ChEBI" id="CHEBI:15378"/>
        <dbReference type="ChEBI" id="CHEBI:30616"/>
        <dbReference type="ChEBI" id="CHEBI:47013"/>
        <dbReference type="ChEBI" id="CHEBI:78346"/>
        <dbReference type="ChEBI" id="CHEBI:456216"/>
        <dbReference type="EC" id="2.7.1.15"/>
    </reaction>
</comment>
<evidence type="ECO:0000256" key="4">
    <source>
        <dbReference type="ARBA" id="ARBA00022777"/>
    </source>
</evidence>
<dbReference type="HAMAP" id="MF_01987">
    <property type="entry name" value="Ribokinase"/>
    <property type="match status" value="1"/>
</dbReference>
<evidence type="ECO:0000259" key="10">
    <source>
        <dbReference type="Pfam" id="PF00294"/>
    </source>
</evidence>
<feature type="binding site" evidence="9">
    <location>
        <position position="193"/>
    </location>
    <ligand>
        <name>ATP</name>
        <dbReference type="ChEBI" id="CHEBI:30616"/>
    </ligand>
</feature>
<keyword evidence="8 9" id="KW-0119">Carbohydrate metabolism</keyword>
<dbReference type="InterPro" id="IPR029056">
    <property type="entry name" value="Ribokinase-like"/>
</dbReference>
<evidence type="ECO:0000256" key="7">
    <source>
        <dbReference type="ARBA" id="ARBA00022958"/>
    </source>
</evidence>
<dbReference type="InterPro" id="IPR002139">
    <property type="entry name" value="Ribo/fructo_kinase"/>
</dbReference>
<comment type="subunit">
    <text evidence="9">Homodimer.</text>
</comment>
<evidence type="ECO:0000256" key="3">
    <source>
        <dbReference type="ARBA" id="ARBA00022741"/>
    </source>
</evidence>
<dbReference type="EMBL" id="HBJA01146004">
    <property type="protein sequence ID" value="CAE0838865.1"/>
    <property type="molecule type" value="Transcribed_RNA"/>
</dbReference>
<dbReference type="GO" id="GO:0005634">
    <property type="term" value="C:nucleus"/>
    <property type="evidence" value="ECO:0007669"/>
    <property type="project" value="UniProtKB-SubCell"/>
</dbReference>
<feature type="binding site" evidence="9">
    <location>
        <begin position="45"/>
        <end position="49"/>
    </location>
    <ligand>
        <name>substrate</name>
    </ligand>
</feature>
<feature type="binding site" evidence="9">
    <location>
        <position position="260"/>
    </location>
    <ligand>
        <name>K(+)</name>
        <dbReference type="ChEBI" id="CHEBI:29103"/>
    </ligand>
</feature>
<feature type="binding site" evidence="9">
    <location>
        <position position="258"/>
    </location>
    <ligand>
        <name>K(+)</name>
        <dbReference type="ChEBI" id="CHEBI:29103"/>
    </ligand>
</feature>
<comment type="caution">
    <text evidence="9">Lacks conserved residue(s) required for the propagation of feature annotation.</text>
</comment>
<dbReference type="PANTHER" id="PTHR10584">
    <property type="entry name" value="SUGAR KINASE"/>
    <property type="match status" value="1"/>
</dbReference>
<evidence type="ECO:0000256" key="6">
    <source>
        <dbReference type="ARBA" id="ARBA00022842"/>
    </source>
</evidence>
<dbReference type="CDD" id="cd01174">
    <property type="entry name" value="ribokinase"/>
    <property type="match status" value="1"/>
</dbReference>
<dbReference type="PRINTS" id="PR00990">
    <property type="entry name" value="RIBOKINASE"/>
</dbReference>
<keyword evidence="1 9" id="KW-0808">Transferase</keyword>
<keyword evidence="5 9" id="KW-0067">ATP-binding</keyword>
<sequence>MSGPPKPKSIAVVGSCFIDEACFVPHMPQQGETLLCNSYKKGFGGKGGNQCVMVGKLGGDVRMVAMVGEDANGSAYVTNFADHKVDTRFVLRSQLPTGLAQIWVDEAIGDNRIVVYEGAAGQLNVDAANNLLKDGCLDGVDIVVCQNEIPLDTTLHFLRVAHEGGKITMFNVAPARGSLPDACLGYVSVLVVNESEASQISGVEVSCVQSATSAATALQRRGARTVVVTLGAQGCVLLEEGVAEPEVLACPKVEKVVDTSGAGDCWVGCFAYYLSVGKSMKECCRRAGEIASVSVREKGTQASYPAASDLHPDLLS</sequence>
<dbReference type="InterPro" id="IPR011611">
    <property type="entry name" value="PfkB_dom"/>
</dbReference>
<evidence type="ECO:0000256" key="1">
    <source>
        <dbReference type="ARBA" id="ARBA00022679"/>
    </source>
</evidence>
<keyword evidence="7 9" id="KW-0630">Potassium</keyword>
<feature type="domain" description="Carbohydrate kinase PfkB" evidence="10">
    <location>
        <begin position="8"/>
        <end position="306"/>
    </location>
</feature>
<gene>
    <name evidence="11" type="ORF">EGYM00163_LOCUS50237</name>
</gene>
<dbReference type="Gene3D" id="3.40.1190.20">
    <property type="match status" value="1"/>
</dbReference>
<reference evidence="11" key="1">
    <citation type="submission" date="2021-01" db="EMBL/GenBank/DDBJ databases">
        <authorList>
            <person name="Corre E."/>
            <person name="Pelletier E."/>
            <person name="Niang G."/>
            <person name="Scheremetjew M."/>
            <person name="Finn R."/>
            <person name="Kale V."/>
            <person name="Holt S."/>
            <person name="Cochrane G."/>
            <person name="Meng A."/>
            <person name="Brown T."/>
            <person name="Cohen L."/>
        </authorList>
    </citation>
    <scope>NUCLEOTIDE SEQUENCE</scope>
    <source>
        <strain evidence="11">CCMP1594</strain>
    </source>
</reference>
<dbReference type="Pfam" id="PF00294">
    <property type="entry name" value="PfkB"/>
    <property type="match status" value="1"/>
</dbReference>
<keyword evidence="3 9" id="KW-0547">Nucleotide-binding</keyword>
<feature type="binding site" evidence="9">
    <location>
        <position position="264"/>
    </location>
    <ligand>
        <name>substrate</name>
    </ligand>
</feature>
<dbReference type="UniPathway" id="UPA00916">
    <property type="reaction ID" value="UER00889"/>
</dbReference>
<feature type="binding site" evidence="9">
    <location>
        <position position="299"/>
    </location>
    <ligand>
        <name>K(+)</name>
        <dbReference type="ChEBI" id="CHEBI:29103"/>
    </ligand>
</feature>
<evidence type="ECO:0000256" key="2">
    <source>
        <dbReference type="ARBA" id="ARBA00022723"/>
    </source>
</evidence>
<dbReference type="EC" id="2.7.1.15" evidence="9"/>
<dbReference type="GO" id="GO:0046872">
    <property type="term" value="F:metal ion binding"/>
    <property type="evidence" value="ECO:0007669"/>
    <property type="project" value="UniProtKB-KW"/>
</dbReference>
<comment type="function">
    <text evidence="9">Catalyzes the phosphorylation of ribose at O-5 in a reaction requiring ATP and magnesium. The resulting D-ribose-5-phosphate can then be used either for sythesis of nucleotides, histidine, and tryptophan, or as a component of the pentose phosphate pathway.</text>
</comment>
<dbReference type="InterPro" id="IPR011877">
    <property type="entry name" value="Ribokinase"/>
</dbReference>
<feature type="active site" description="Proton acceptor" evidence="9">
    <location>
        <position position="264"/>
    </location>
</feature>
<dbReference type="AlphaFoldDB" id="A0A7S4LME1"/>
<protein>
    <recommendedName>
        <fullName evidence="9">Ribokinase</fullName>
        <shortName evidence="9">RK</shortName>
        <ecNumber evidence="9">2.7.1.15</ecNumber>
    </recommendedName>
</protein>
<dbReference type="SUPFAM" id="SSF53613">
    <property type="entry name" value="Ribokinase-like"/>
    <property type="match status" value="1"/>
</dbReference>
<evidence type="ECO:0000256" key="5">
    <source>
        <dbReference type="ARBA" id="ARBA00022840"/>
    </source>
</evidence>
<comment type="pathway">
    <text evidence="9">Carbohydrate metabolism; D-ribose degradation; D-ribose 5-phosphate from beta-D-ribopyranose: step 2/2.</text>
</comment>
<dbReference type="GO" id="GO:0019303">
    <property type="term" value="P:D-ribose catabolic process"/>
    <property type="evidence" value="ECO:0007669"/>
    <property type="project" value="UniProtKB-UniRule"/>
</dbReference>
<feature type="binding site" evidence="9">
    <location>
        <begin position="229"/>
        <end position="234"/>
    </location>
    <ligand>
        <name>ATP</name>
        <dbReference type="ChEBI" id="CHEBI:30616"/>
    </ligand>
</feature>
<comment type="activity regulation">
    <text evidence="9">Activated by a monovalent cation that binds near, but not in, the active site. The most likely occupant of the site in vivo is potassium. Ion binding induces a conformational change that may alter substrate affinity.</text>
</comment>